<proteinExistence type="predicted"/>
<evidence type="ECO:0008006" key="4">
    <source>
        <dbReference type="Google" id="ProtNLM"/>
    </source>
</evidence>
<evidence type="ECO:0000313" key="3">
    <source>
        <dbReference type="Proteomes" id="UP000324973"/>
    </source>
</evidence>
<dbReference type="EMBL" id="VTFT01000002">
    <property type="protein sequence ID" value="TYT23672.1"/>
    <property type="molecule type" value="Genomic_DNA"/>
</dbReference>
<comment type="caution">
    <text evidence="2">The sequence shown here is derived from an EMBL/GenBank/DDBJ whole genome shotgun (WGS) entry which is preliminary data.</text>
</comment>
<dbReference type="AlphaFoldDB" id="A0A5D4XLC5"/>
<evidence type="ECO:0000256" key="1">
    <source>
        <dbReference type="SAM" id="Phobius"/>
    </source>
</evidence>
<gene>
    <name evidence="2" type="ORF">FZO89_15690</name>
</gene>
<feature type="transmembrane region" description="Helical" evidence="1">
    <location>
        <begin position="12"/>
        <end position="32"/>
    </location>
</feature>
<dbReference type="Proteomes" id="UP000324973">
    <property type="component" value="Unassembled WGS sequence"/>
</dbReference>
<keyword evidence="3" id="KW-1185">Reference proteome</keyword>
<dbReference type="OrthoDB" id="9180406at2"/>
<keyword evidence="1" id="KW-1133">Transmembrane helix</keyword>
<feature type="transmembrane region" description="Helical" evidence="1">
    <location>
        <begin position="155"/>
        <end position="181"/>
    </location>
</feature>
<feature type="transmembrane region" description="Helical" evidence="1">
    <location>
        <begin position="125"/>
        <end position="143"/>
    </location>
</feature>
<feature type="transmembrane region" description="Helical" evidence="1">
    <location>
        <begin position="94"/>
        <end position="113"/>
    </location>
</feature>
<protein>
    <recommendedName>
        <fullName evidence="4">Frag1/DRAM/Sfk1 family protein</fullName>
    </recommendedName>
</protein>
<feature type="transmembrane region" description="Helical" evidence="1">
    <location>
        <begin position="64"/>
        <end position="82"/>
    </location>
</feature>
<sequence>MLRPPSDAFPLWPLPLAVAVTFTFAAHLALWLSIRDGHIEACVPVLEGCTSISRAARHGLGNHLFRLLVLPCALLLGLHWWLASRWLGRGYRDVAWLGAIAAAALAVYATFLGTDGDTYRFLRRYGVVCFFGFGYLAQLRFLRGLRAQAHGDGRLVPAMVVVSAMMLLLGVGNVAASALVADESLKDRIENALEWQLGWLLAAWYVLHAAWWRRTGAKLVPA</sequence>
<keyword evidence="1" id="KW-0812">Transmembrane</keyword>
<reference evidence="2 3" key="1">
    <citation type="submission" date="2019-08" db="EMBL/GenBank/DDBJ databases">
        <title>Luteimonas viscosus sp. nov., isolated from soil of a sunflower field.</title>
        <authorList>
            <person name="Jianli Z."/>
            <person name="Ying Z."/>
        </authorList>
    </citation>
    <scope>NUCLEOTIDE SEQUENCE [LARGE SCALE GENOMIC DNA]</scope>
    <source>
        <strain evidence="2 3">XBU10</strain>
    </source>
</reference>
<organism evidence="2 3">
    <name type="scientific">Luteimonas viscosa</name>
    <dbReference type="NCBI Taxonomy" id="1132694"/>
    <lineage>
        <taxon>Bacteria</taxon>
        <taxon>Pseudomonadati</taxon>
        <taxon>Pseudomonadota</taxon>
        <taxon>Gammaproteobacteria</taxon>
        <taxon>Lysobacterales</taxon>
        <taxon>Lysobacteraceae</taxon>
        <taxon>Luteimonas</taxon>
    </lineage>
</organism>
<dbReference type="RefSeq" id="WP_149104368.1">
    <property type="nucleotide sequence ID" value="NZ_VTFT01000002.1"/>
</dbReference>
<accession>A0A5D4XLC5</accession>
<keyword evidence="1" id="KW-0472">Membrane</keyword>
<evidence type="ECO:0000313" key="2">
    <source>
        <dbReference type="EMBL" id="TYT23672.1"/>
    </source>
</evidence>
<name>A0A5D4XLC5_9GAMM</name>